<sequence>MIPEGNQQIMENQDKIESALKALHKKNALPMQSSQLVRELAAETQLSVSTIYRYRHVWKRFAYKPRTSLDETLEAAKTDERFLISIRMPGELLKWLKDEAQRRHVGYQSFLISLLTWAKGSTLLSTDEDDYPGLNDKETGVL</sequence>
<gene>
    <name evidence="1" type="ORF">GKIL_3452</name>
</gene>
<keyword evidence="2" id="KW-1185">Reference proteome</keyword>
<reference evidence="1 2" key="1">
    <citation type="journal article" date="2013" name="PLoS ONE">
        <title>Cultivation and Complete Genome Sequencing of Gloeobacter kilaueensis sp. nov., from a Lava Cave in Kilauea Caldera, Hawai'i.</title>
        <authorList>
            <person name="Saw J.H."/>
            <person name="Schatz M."/>
            <person name="Brown M.V."/>
            <person name="Kunkel D.D."/>
            <person name="Foster J.S."/>
            <person name="Shick H."/>
            <person name="Christensen S."/>
            <person name="Hou S."/>
            <person name="Wan X."/>
            <person name="Donachie S.P."/>
        </authorList>
    </citation>
    <scope>NUCLEOTIDE SEQUENCE [LARGE SCALE GENOMIC DNA]</scope>
    <source>
        <strain evidence="2">JS</strain>
    </source>
</reference>
<proteinExistence type="predicted"/>
<dbReference type="AlphaFoldDB" id="U5QLD4"/>
<accession>U5QLD4</accession>
<organism evidence="1 2">
    <name type="scientific">Gloeobacter kilaueensis (strain ATCC BAA-2537 / CCAP 1431/1 / ULC 316 / JS1)</name>
    <dbReference type="NCBI Taxonomy" id="1183438"/>
    <lineage>
        <taxon>Bacteria</taxon>
        <taxon>Bacillati</taxon>
        <taxon>Cyanobacteriota</taxon>
        <taxon>Cyanophyceae</taxon>
        <taxon>Gloeobacterales</taxon>
        <taxon>Gloeobacteraceae</taxon>
        <taxon>Gloeobacter</taxon>
    </lineage>
</organism>
<dbReference type="Proteomes" id="UP000017396">
    <property type="component" value="Chromosome"/>
</dbReference>
<dbReference type="HOGENOM" id="CLU_1872502_0_0_3"/>
<dbReference type="KEGG" id="glj:GKIL_3452"/>
<name>U5QLD4_GLOK1</name>
<evidence type="ECO:0000313" key="2">
    <source>
        <dbReference type="Proteomes" id="UP000017396"/>
    </source>
</evidence>
<protein>
    <submittedName>
        <fullName evidence="1">Uncharacterized protein</fullName>
    </submittedName>
</protein>
<dbReference type="EMBL" id="CP003587">
    <property type="protein sequence ID" value="AGY59698.1"/>
    <property type="molecule type" value="Genomic_DNA"/>
</dbReference>
<evidence type="ECO:0000313" key="1">
    <source>
        <dbReference type="EMBL" id="AGY59698.1"/>
    </source>
</evidence>
<dbReference type="STRING" id="1183438.GKIL_3452"/>